<evidence type="ECO:0000313" key="5">
    <source>
        <dbReference type="Proteomes" id="UP000621540"/>
    </source>
</evidence>
<dbReference type="SUPFAM" id="SSF109998">
    <property type="entry name" value="Triger factor/SurA peptide-binding domain-like"/>
    <property type="match status" value="1"/>
</dbReference>
<dbReference type="EMBL" id="JACOQH010000003">
    <property type="protein sequence ID" value="MBC5753501.1"/>
    <property type="molecule type" value="Genomic_DNA"/>
</dbReference>
<keyword evidence="2" id="KW-0732">Signal</keyword>
<gene>
    <name evidence="4" type="ORF">H8Z76_05570</name>
</gene>
<reference evidence="4 5" key="1">
    <citation type="submission" date="2020-08" db="EMBL/GenBank/DDBJ databases">
        <title>Genome public.</title>
        <authorList>
            <person name="Liu C."/>
            <person name="Sun Q."/>
        </authorList>
    </citation>
    <scope>NUCLEOTIDE SEQUENCE [LARGE SCALE GENOMIC DNA]</scope>
    <source>
        <strain evidence="4 5">BX0805</strain>
    </source>
</reference>
<dbReference type="Pfam" id="PF13623">
    <property type="entry name" value="SurA_N_2"/>
    <property type="match status" value="1"/>
</dbReference>
<dbReference type="PROSITE" id="PS51257">
    <property type="entry name" value="PROKAR_LIPOPROTEIN"/>
    <property type="match status" value="1"/>
</dbReference>
<evidence type="ECO:0000259" key="3">
    <source>
        <dbReference type="Pfam" id="PF13145"/>
    </source>
</evidence>
<evidence type="ECO:0000256" key="1">
    <source>
        <dbReference type="SAM" id="MobiDB-lite"/>
    </source>
</evidence>
<accession>A0ABR7I997</accession>
<feature type="domain" description="PpiC" evidence="3">
    <location>
        <begin position="212"/>
        <end position="288"/>
    </location>
</feature>
<sequence>MKIKRLTALLLTGVLAASFTLGGCGSKEVDPETVVATLNGKEIKLGLANFMAQYQAVTYDAYYSSYMGANMWSQDYSEDGKTMEDMVKDQVMESIETDYLLEDHMADYNVEITDEELSAMKDAAAQFMEANKQPAIERMTATEDIVTEMLRLNTIQQKMHEAIIAEVDTEVSDEEAAQRTFSYYKVTLPDESAESTEDAGTEAAVEPSSEEQAAELKTYAGQVAEAAAADFDNAGVSFGLTASTYSYGTDEDSFDKNVIAEADALSEGQVSGAIEGEDGQYYVIRLDKEFDEDATANKKQEIVSKRQSDHYTEVCDGYKKDAEWKVNDKVWKNVTFIGNQYTIATENATESVQ</sequence>
<evidence type="ECO:0000313" key="4">
    <source>
        <dbReference type="EMBL" id="MBC5753501.1"/>
    </source>
</evidence>
<dbReference type="InterPro" id="IPR027304">
    <property type="entry name" value="Trigger_fact/SurA_dom_sf"/>
</dbReference>
<dbReference type="RefSeq" id="WP_186981904.1">
    <property type="nucleotide sequence ID" value="NZ_JACOQH010000003.1"/>
</dbReference>
<keyword evidence="5" id="KW-1185">Reference proteome</keyword>
<evidence type="ECO:0000256" key="2">
    <source>
        <dbReference type="SAM" id="SignalP"/>
    </source>
</evidence>
<dbReference type="InterPro" id="IPR000297">
    <property type="entry name" value="PPIase_PpiC"/>
</dbReference>
<dbReference type="Pfam" id="PF13145">
    <property type="entry name" value="Rotamase_2"/>
    <property type="match status" value="1"/>
</dbReference>
<feature type="compositionally biased region" description="Acidic residues" evidence="1">
    <location>
        <begin position="191"/>
        <end position="200"/>
    </location>
</feature>
<proteinExistence type="predicted"/>
<protein>
    <submittedName>
        <fullName evidence="4">SurA N-terminal domain-containing protein</fullName>
    </submittedName>
</protein>
<dbReference type="Proteomes" id="UP000621540">
    <property type="component" value="Unassembled WGS sequence"/>
</dbReference>
<organism evidence="4 5">
    <name type="scientific">Roseburia yibonii</name>
    <dbReference type="NCBI Taxonomy" id="2763063"/>
    <lineage>
        <taxon>Bacteria</taxon>
        <taxon>Bacillati</taxon>
        <taxon>Bacillota</taxon>
        <taxon>Clostridia</taxon>
        <taxon>Lachnospirales</taxon>
        <taxon>Lachnospiraceae</taxon>
        <taxon>Roseburia</taxon>
    </lineage>
</organism>
<feature type="region of interest" description="Disordered" evidence="1">
    <location>
        <begin position="189"/>
        <end position="211"/>
    </location>
</feature>
<feature type="signal peptide" evidence="2">
    <location>
        <begin position="1"/>
        <end position="22"/>
    </location>
</feature>
<name>A0ABR7I997_9FIRM</name>
<feature type="chain" id="PRO_5046973651" evidence="2">
    <location>
        <begin position="23"/>
        <end position="353"/>
    </location>
</feature>
<comment type="caution">
    <text evidence="4">The sequence shown here is derived from an EMBL/GenBank/DDBJ whole genome shotgun (WGS) entry which is preliminary data.</text>
</comment>